<feature type="transmembrane region" description="Helical" evidence="2">
    <location>
        <begin position="39"/>
        <end position="61"/>
    </location>
</feature>
<comment type="caution">
    <text evidence="3">The sequence shown here is derived from an EMBL/GenBank/DDBJ whole genome shotgun (WGS) entry which is preliminary data.</text>
</comment>
<keyword evidence="2" id="KW-1133">Transmembrane helix</keyword>
<proteinExistence type="predicted"/>
<evidence type="ECO:0000313" key="4">
    <source>
        <dbReference type="Proteomes" id="UP001162640"/>
    </source>
</evidence>
<dbReference type="Proteomes" id="UP001162640">
    <property type="component" value="Unassembled WGS sequence"/>
</dbReference>
<dbReference type="EMBL" id="BLQM01000064">
    <property type="protein sequence ID" value="GMH58413.1"/>
    <property type="molecule type" value="Genomic_DNA"/>
</dbReference>
<protein>
    <submittedName>
        <fullName evidence="3">Uncharacterized protein</fullName>
    </submittedName>
</protein>
<sequence length="3406" mass="372780">MTKMFKGQATLGDDISSLGKESYDYHNDPKYLAGRTRRWLVFLTFAAIFFFGGGFGMAYVLTEGFTSFGDDSSGEPLDNVPVLSEEEVNQRLSFAACSEDKSFLRQILKGEDSSTVHLSDDVTLHSIAAKIEVVNEVPTVTIVRGKVSFLSTDLVLDMLPTKLSPALDTSLCGQRMFEFPVTVRQEPVNMKDDMRLSFPLTLDSATGLLRFTTSRKINKNELTSVGNRRMTDQREDHVHYYVDFFTIQGTAVLGSSASLLSPIYSANEDVEINIDFHTTEGAFTATLTDPVSVDFNKLVSTSTCLQFAPTELIAGVNTSPNTMSVSYNLLKGLTVSGPAAITGNLQTITAAPDNAVSTDIEFISPPSCVDPYFRVLTPALPPTTAASTKTTSTIKTVKFERLSNETTVTATERMLVDARGGPVNIEVDENGEGVVVDDKWSIFSRPKPYTPPFVADVVITSQATEGSKVSSPYYTEKLSQRTRLYNDRPYRYDRFPKFLDDMTVVLTSNEDAAWPGEFEKDNMDPLFCVSTTENTPAVYVIVSNEMLNVPDWLSVSYQRLQNSEVGSQTISWTSWSSKYNIYWRPLNGDDEPCFGLNGEQLDLMYTVAFGDLPPSSITRFDEESSEEVDDFFTNDFELRDGIVHLDFDDEGSPHSLYIAGHLTLFIGFVKSVVPVTVFFHTDLSNFRFTAHDVEITSFTSAISAVAPTSSPAPLIEQSHENSASFKADITFSTFDEDMGLRVSTKTNIVMLETELTPMMQNVLFDAKIAIPFGYNHTHNFFTPGDPNKFKFHFDGTAEKIKTKTGNSLTDAELAINVTGTTVSTYLKSDLHLNFTEKLIEEEVLSCNVEFFLPDFNLNDTASVSTAEFSGVITDPVTPSAAPWMALRSGGLYGTVDFSSSSFTVINLELFSYPTMSFEGNFDQVDGDARFKYNHPNTWSIDLTVEMVGAEVVREMVEKSLSEVSAESLDMDEYFRMSVDIQSSKIAPKAMLGASAASLKMVVSASETNAKNVSAYTMSLETEIDKLDFGDHFELNDVMFSASADLTTVKPKPDLMLSLDSSLVIKFGNESVGDLKIDGVINGFYEPYLNTTRINTAVQLDENGWVVNPQLKLTSGLLRISGTQLNGNWTFDPVDYQASGQYLLEGDGEGDEDLRYLMAQAAGRVDNDNDLNIIKVRTSLGPSEKAFERALPTTEYNIPAAQDISVLTGDFSVCISTEEVVFEEMNCIDGVVIESVVVVDAFLSSFLSPFGYKGSNATVGMEVSALLPRQEDLSNSLSVEAVFAGRGLSLSPSVTLTKVFMRTTDWDDVVYDFEVSVALVNGAELILTGEGSFEGEDKRTEAVLGTKLTDSIALLPNFHVLQSCVLELELAHSNSSGWEAADLAWSNCGTAILPSSSSSGFGSSLLAISTGSVNALTSDFHVVVTTKVDNLVDAVSAILNVSAVDIIPYNLQSVEVLDSTNTTVVLNSAADTVKVTVTVDVSTVSEVVEAVAALDLSSPPDLLHVSCEIQTSMSRPHWNETSVKFHFSAQGFSIGPIKVETFELEKFLLKGVTSFDNSVTTTNLTAAFLPNQENKLYLFYDKIHVTDGVLNIYMTKTESADEFEIKTAKFVGESLIHYSPTLYSDSRVMIKFTNDLRHYVVALEALSSVDVFGFLPSFPASDFSLTSRSDLDFTYSSKTMIATVGLKSEVVSSLAVDPLRPLLPDFSGTTTWDLLMETNVTESNDYWNFRGFFGLEDVQIGTNFKINSGSLTVELGEEKNVSFSFDIDSAFIIADTFLTGKNEIIVAELSGSYNSDDKILELVGTSSVAFHPLGQEYMTIDSAIISAEIQAPELELVKVEAVAQMTTLFTDSVITSEFVCLKNCQKVFVRASNIAVSDLEDVFDKVNADEGHAISASTKSELSPAFLMDLFACNLTVSNFENSNFQVEKGFSFEAAGVLEEEDSNLEAKIISSKDDAFKSEFRIRLLIDFLDEKNIDPRLFIFFQAENLELFDGVEIIGFTFNCEGLMSHLEIQLSTVVSVDLPALDAPLITTVEGDFNLNITNGTAAIDTDCDDENTPENDVELDKLVISSANTSLSEFVVFNKPKFEVLSFDPQEFRLESGLTITYKDKPMPLVQSIYGSFQEDDVEGERGTAELRSELVEDWWPLGNNMLVVEDGSRLNTTMATSLGKLQSIEYEGLVNVTFDHEWMEIIFEGASSGDLERFCFIARDVPVVSIAKVLGTVLVGEDAVEAANNWLLGEGRGVEMEVDAAVYDESGGVNKAAINIGSYAQDCSKFSEAEQVDGHRVGLKLEAGGGGNLVELWKLLVDGRVEKLVLDSEIVVPDERSEAHPLLFSMDLKTDGEGEDNGISVDNARISLAMEDPNSLAVSTIDVGFLFTIRFGDGQSLSFDVNGKATEQDVESEGGVGKEKNNTKTKGSVDVRTTSEMEWKSTDVRMQLKSRFAFNASVEVELDALVQDGGEDLVLQGILSGNNVQLLGMLGSVASESSIESKDIGSYFGEILTEERVTFALATMENRYYDDEFDMILGDGVRKGVSLNVNLLNKADGGEFDLGNDKLSQLVGAFIGADSELDMELWVGIFEEGEEEGGLEAGSVPPVSLALRNRGANLVFGNGFVEVVDWEAKAVYVSALSSFPSLEAQASMIFRPSDSDELRVKVAGGPGYLSGEMVGIWYSPFNLTWLDVGDLKLDLKWGEEGDGGAKSDWGWGVTKCELAGTGVLAGKFGGKTQAVFLDNMEDMMLATQLFYDFGGEVATELVDAIAGGDVIGELGRRKLDEVGGVTCGGSFISVPVSPLNGGDVGRNVTFLQQLLEDVGYLDAADVGTGGYEYGMLGSMTESAVGDFMYENDVFATADGNLVNYDVWFELCKKSEEAGAVVVGGEREWLAEFRMPPWLKNTLWEVRYSTYDDAGGVWKKGVTATASVNVRERGVTLQALDMLGFTKSYQDMGEFSPLLSAGVYVPTFSDNPTAVNAWVEANDFDVFENVYCKKIRFDFYAGWPLTMELGANILVDFEDSPNLEMFVEGLVEVGEMGVQKAVLGNRVKGTWEDVFGIEGLVLTQVGVQVGVSITNAADVELGTTTIYVGVAAEFLIGTAVITMTGRAGGTELGMPGKELLLQGSLTGDVDAGMIMGQAISFRDVAEWYVKDVLKDEGGEIWGFDVTEIPEEWGLYDTYFQLSTSQVEMFGKIFPPGIAFSTGLSIFGIDCSVTMAVVMVEVNGEMVPDFEWEVVEGLEAAEEIARRKLLDEILPEKLIDPSKLTNDERRIKEKDDGLGFDNPVFSMTGITLKNLNFLSIAGGERPILVIKFKFFGVAQTLEIETLTIRELYEFDLWGKLEAFRVFADTLFSLPDCLWDSQCYDDEAGGYCEELCDPSSPVWYGECPEKTGLCYIDDEECFKCFGTCALFQCWY</sequence>
<accession>A0A9W7DXG8</accession>
<gene>
    <name evidence="3" type="ORF">TL16_g02604</name>
</gene>
<reference evidence="4" key="1">
    <citation type="journal article" date="2023" name="Commun. Biol.">
        <title>Genome analysis of Parmales, the sister group of diatoms, reveals the evolutionary specialization of diatoms from phago-mixotrophs to photoautotrophs.</title>
        <authorList>
            <person name="Ban H."/>
            <person name="Sato S."/>
            <person name="Yoshikawa S."/>
            <person name="Yamada K."/>
            <person name="Nakamura Y."/>
            <person name="Ichinomiya M."/>
            <person name="Sato N."/>
            <person name="Blanc-Mathieu R."/>
            <person name="Endo H."/>
            <person name="Kuwata A."/>
            <person name="Ogata H."/>
        </authorList>
    </citation>
    <scope>NUCLEOTIDE SEQUENCE [LARGE SCALE GENOMIC DNA]</scope>
</reference>
<keyword evidence="2" id="KW-0472">Membrane</keyword>
<feature type="compositionally biased region" description="Basic and acidic residues" evidence="1">
    <location>
        <begin position="2406"/>
        <end position="2421"/>
    </location>
</feature>
<keyword evidence="2" id="KW-0812">Transmembrane</keyword>
<evidence type="ECO:0000256" key="1">
    <source>
        <dbReference type="SAM" id="MobiDB-lite"/>
    </source>
</evidence>
<evidence type="ECO:0000313" key="3">
    <source>
        <dbReference type="EMBL" id="GMH58413.1"/>
    </source>
</evidence>
<name>A0A9W7DXG8_9STRA</name>
<feature type="region of interest" description="Disordered" evidence="1">
    <location>
        <begin position="2396"/>
        <end position="2421"/>
    </location>
</feature>
<organism evidence="3 4">
    <name type="scientific">Triparma laevis f. inornata</name>
    <dbReference type="NCBI Taxonomy" id="1714386"/>
    <lineage>
        <taxon>Eukaryota</taxon>
        <taxon>Sar</taxon>
        <taxon>Stramenopiles</taxon>
        <taxon>Ochrophyta</taxon>
        <taxon>Bolidophyceae</taxon>
        <taxon>Parmales</taxon>
        <taxon>Triparmaceae</taxon>
        <taxon>Triparma</taxon>
    </lineage>
</organism>
<evidence type="ECO:0000256" key="2">
    <source>
        <dbReference type="SAM" id="Phobius"/>
    </source>
</evidence>